<dbReference type="Proteomes" id="UP001595767">
    <property type="component" value="Unassembled WGS sequence"/>
</dbReference>
<name>A0ABV8LB13_9NOCA</name>
<keyword evidence="3" id="KW-1185">Reference proteome</keyword>
<protein>
    <submittedName>
        <fullName evidence="2">Uncharacterized protein</fullName>
    </submittedName>
</protein>
<feature type="compositionally biased region" description="Basic residues" evidence="1">
    <location>
        <begin position="89"/>
        <end position="99"/>
    </location>
</feature>
<gene>
    <name evidence="2" type="ORF">ACFOW8_20930</name>
</gene>
<evidence type="ECO:0000313" key="2">
    <source>
        <dbReference type="EMBL" id="MFC4127398.1"/>
    </source>
</evidence>
<organism evidence="2 3">
    <name type="scientific">Nocardia rhizosphaerae</name>
    <dbReference type="NCBI Taxonomy" id="1691571"/>
    <lineage>
        <taxon>Bacteria</taxon>
        <taxon>Bacillati</taxon>
        <taxon>Actinomycetota</taxon>
        <taxon>Actinomycetes</taxon>
        <taxon>Mycobacteriales</taxon>
        <taxon>Nocardiaceae</taxon>
        <taxon>Nocardia</taxon>
    </lineage>
</organism>
<comment type="caution">
    <text evidence="2">The sequence shown here is derived from an EMBL/GenBank/DDBJ whole genome shotgun (WGS) entry which is preliminary data.</text>
</comment>
<evidence type="ECO:0000313" key="3">
    <source>
        <dbReference type="Proteomes" id="UP001595767"/>
    </source>
</evidence>
<accession>A0ABV8LB13</accession>
<sequence length="123" mass="12785">MAAVTWPELPCGCGTVARCADCGTCTDCYGCECPRPDYDLAAEEAEVRRQWEADDAADEADALYKADFGGVPLVPRAGGRPGHGPVSKARARVAARRAAKAGPPPHVGPAPLAMEPTEPVEPA</sequence>
<evidence type="ECO:0000256" key="1">
    <source>
        <dbReference type="SAM" id="MobiDB-lite"/>
    </source>
</evidence>
<feature type="region of interest" description="Disordered" evidence="1">
    <location>
        <begin position="75"/>
        <end position="123"/>
    </location>
</feature>
<dbReference type="EMBL" id="JBHSBA010000014">
    <property type="protein sequence ID" value="MFC4127398.1"/>
    <property type="molecule type" value="Genomic_DNA"/>
</dbReference>
<proteinExistence type="predicted"/>
<reference evidence="3" key="1">
    <citation type="journal article" date="2019" name="Int. J. Syst. Evol. Microbiol.">
        <title>The Global Catalogue of Microorganisms (GCM) 10K type strain sequencing project: providing services to taxonomists for standard genome sequencing and annotation.</title>
        <authorList>
            <consortium name="The Broad Institute Genomics Platform"/>
            <consortium name="The Broad Institute Genome Sequencing Center for Infectious Disease"/>
            <person name="Wu L."/>
            <person name="Ma J."/>
        </authorList>
    </citation>
    <scope>NUCLEOTIDE SEQUENCE [LARGE SCALE GENOMIC DNA]</scope>
    <source>
        <strain evidence="3">CGMCC 4.7204</strain>
    </source>
</reference>
<dbReference type="RefSeq" id="WP_378552754.1">
    <property type="nucleotide sequence ID" value="NZ_JBHSBA010000014.1"/>
</dbReference>